<proteinExistence type="inferred from homology"/>
<dbReference type="InterPro" id="IPR017853">
    <property type="entry name" value="GH"/>
</dbReference>
<organism evidence="7 8">
    <name type="scientific">Phoenix dactylifera</name>
    <name type="common">Date palm</name>
    <dbReference type="NCBI Taxonomy" id="42345"/>
    <lineage>
        <taxon>Eukaryota</taxon>
        <taxon>Viridiplantae</taxon>
        <taxon>Streptophyta</taxon>
        <taxon>Embryophyta</taxon>
        <taxon>Tracheophyta</taxon>
        <taxon>Spermatophyta</taxon>
        <taxon>Magnoliopsida</taxon>
        <taxon>Liliopsida</taxon>
        <taxon>Arecaceae</taxon>
        <taxon>Coryphoideae</taxon>
        <taxon>Phoeniceae</taxon>
        <taxon>Phoenix</taxon>
    </lineage>
</organism>
<keyword evidence="2 5" id="KW-0119">Carbohydrate metabolism</keyword>
<evidence type="ECO:0000256" key="6">
    <source>
        <dbReference type="SAM" id="MobiDB-lite"/>
    </source>
</evidence>
<protein>
    <recommendedName>
        <fullName evidence="5">Beta-amylase</fullName>
        <ecNumber evidence="5">3.2.1.2</ecNumber>
    </recommendedName>
</protein>
<accession>A0A8B7BQG2</accession>
<dbReference type="OrthoDB" id="1660156at2759"/>
<gene>
    <name evidence="8" type="primary">LOC103702482</name>
</gene>
<sequence length="550" mass="60508">MAAISLPPPSSAAASSLGRARPFPSRLALPLLIFGPRRLQLRLAVSSRLYSSKPSSGANGSLDNPSSSDGGDELHHALPLPPRFGKGAPVFVALPVDAVGATGRMARRKTMGASFMALAAAGVEGIAVECWWGIVEREAPGVYDWGGYLELVSLARRYGLKVRAIMAFHQCGTGPGDPSWIPLPQWVLEEMDKEPNLAYSDKFGRRSKEYISLGCDVLPVLKGRSPIQAYSDFMRSFRDTFREFLGVIVTEIQVGMGPAGELRYPSCPTEKLMRPGAAPELGEFQCYDKYMLASLNACARNVGMCGWGNGGALGASNLLQNLEDTAFFRSDGSWNTPFGQFFLEWYSGMLLLHGERLCTVTNGIFGGTGAKISGKVAGIHWHYGTSSHPSELTAGYYNTFIRDGYLPIARMFGRYRMTLCCTCFDMRDSEERSTPKSSPEGFLRQLVYAARMCNLPLLGENSVTRLDDTSLNQVKKSARLYSSGAYEASLSFNYVRMNRNLFDSHNWNRFTKFVRKMSDFRTFRAKLDIRGGESCLISGAEEVGRALAYH</sequence>
<name>A0A8B7BQG2_PHODC</name>
<keyword evidence="5" id="KW-0326">Glycosidase</keyword>
<keyword evidence="3 5" id="KW-0624">Polysaccharide degradation</keyword>
<keyword evidence="5" id="KW-0378">Hydrolase</keyword>
<reference evidence="7" key="1">
    <citation type="journal article" date="2019" name="Nat. Commun.">
        <title>Genome-wide association mapping of date palm fruit traits.</title>
        <authorList>
            <person name="Hazzouri K.M."/>
            <person name="Gros-Balthazard M."/>
            <person name="Flowers J.M."/>
            <person name="Copetti D."/>
            <person name="Lemansour A."/>
            <person name="Lebrun M."/>
            <person name="Masmoudi K."/>
            <person name="Ferrand S."/>
            <person name="Dhar M.I."/>
            <person name="Fresquez Z.A."/>
            <person name="Rosas U."/>
            <person name="Zhang J."/>
            <person name="Talag J."/>
            <person name="Lee S."/>
            <person name="Kudrna D."/>
            <person name="Powell R.F."/>
            <person name="Leitch I.J."/>
            <person name="Krueger R.R."/>
            <person name="Wing R.A."/>
            <person name="Amiri K.M.A."/>
            <person name="Purugganan M.D."/>
        </authorList>
    </citation>
    <scope>NUCLEOTIDE SEQUENCE [LARGE SCALE GENOMIC DNA]</scope>
    <source>
        <strain evidence="7">cv. Khalas</strain>
    </source>
</reference>
<dbReference type="Gene3D" id="3.20.20.80">
    <property type="entry name" value="Glycosidases"/>
    <property type="match status" value="1"/>
</dbReference>
<dbReference type="EC" id="3.2.1.2" evidence="5"/>
<reference evidence="8" key="2">
    <citation type="submission" date="2025-08" db="UniProtKB">
        <authorList>
            <consortium name="RefSeq"/>
        </authorList>
    </citation>
    <scope>IDENTIFICATION</scope>
    <source>
        <tissue evidence="8">Young leaves</tissue>
    </source>
</reference>
<dbReference type="AlphaFoldDB" id="A0A8B7BQG2"/>
<dbReference type="PRINTS" id="PR00750">
    <property type="entry name" value="BETAAMYLASE"/>
</dbReference>
<evidence type="ECO:0000256" key="3">
    <source>
        <dbReference type="ARBA" id="ARBA00023326"/>
    </source>
</evidence>
<evidence type="ECO:0000313" key="8">
    <source>
        <dbReference type="RefSeq" id="XP_008783150.2"/>
    </source>
</evidence>
<dbReference type="Pfam" id="PF01373">
    <property type="entry name" value="Glyco_hydro_14"/>
    <property type="match status" value="1"/>
</dbReference>
<comment type="catalytic activity">
    <reaction evidence="5">
        <text>Hydrolysis of (1-&gt;4)-alpha-D-glucosidic linkages in polysaccharides so as to remove successive maltose units from the non-reducing ends of the chains.</text>
        <dbReference type="EC" id="3.2.1.2"/>
    </reaction>
</comment>
<dbReference type="Proteomes" id="UP000228380">
    <property type="component" value="Chromosome 8"/>
</dbReference>
<feature type="active site" description="Proton acceptor" evidence="4">
    <location>
        <position position="460"/>
    </location>
</feature>
<dbReference type="SUPFAM" id="SSF51445">
    <property type="entry name" value="(Trans)glycosidases"/>
    <property type="match status" value="1"/>
</dbReference>
<dbReference type="KEGG" id="pda:103702482"/>
<dbReference type="GO" id="GO:0000272">
    <property type="term" value="P:polysaccharide catabolic process"/>
    <property type="evidence" value="ECO:0007669"/>
    <property type="project" value="UniProtKB-KW"/>
</dbReference>
<feature type="active site" description="Proton donor" evidence="4">
    <location>
        <position position="261"/>
    </location>
</feature>
<evidence type="ECO:0000256" key="5">
    <source>
        <dbReference type="RuleBase" id="RU000509"/>
    </source>
</evidence>
<dbReference type="GO" id="GO:0016161">
    <property type="term" value="F:beta-amylase activity"/>
    <property type="evidence" value="ECO:0007669"/>
    <property type="project" value="UniProtKB-EC"/>
</dbReference>
<feature type="region of interest" description="Disordered" evidence="6">
    <location>
        <begin position="50"/>
        <end position="78"/>
    </location>
</feature>
<evidence type="ECO:0000256" key="1">
    <source>
        <dbReference type="ARBA" id="ARBA00005652"/>
    </source>
</evidence>
<dbReference type="PANTHER" id="PTHR31352">
    <property type="entry name" value="BETA-AMYLASE 1, CHLOROPLASTIC"/>
    <property type="match status" value="1"/>
</dbReference>
<dbReference type="InterPro" id="IPR001554">
    <property type="entry name" value="Glyco_hydro_14"/>
</dbReference>
<keyword evidence="7" id="KW-1185">Reference proteome</keyword>
<dbReference type="PANTHER" id="PTHR31352:SF7">
    <property type="entry name" value="BETA-AMYLASE"/>
    <property type="match status" value="1"/>
</dbReference>
<evidence type="ECO:0000313" key="7">
    <source>
        <dbReference type="Proteomes" id="UP000228380"/>
    </source>
</evidence>
<feature type="compositionally biased region" description="Polar residues" evidence="6">
    <location>
        <begin position="50"/>
        <end position="69"/>
    </location>
</feature>
<comment type="similarity">
    <text evidence="1 5">Belongs to the glycosyl hydrolase 14 family.</text>
</comment>
<dbReference type="GeneID" id="103702482"/>
<evidence type="ECO:0000256" key="4">
    <source>
        <dbReference type="PIRSR" id="PIRSR601554-1"/>
    </source>
</evidence>
<evidence type="ECO:0000256" key="2">
    <source>
        <dbReference type="ARBA" id="ARBA00023277"/>
    </source>
</evidence>
<dbReference type="RefSeq" id="XP_008783150.2">
    <property type="nucleotide sequence ID" value="XM_008784928.4"/>
</dbReference>